<dbReference type="InterPro" id="IPR002347">
    <property type="entry name" value="SDR_fam"/>
</dbReference>
<proteinExistence type="inferred from homology"/>
<evidence type="ECO:0000256" key="5">
    <source>
        <dbReference type="SAM" id="MobiDB-lite"/>
    </source>
</evidence>
<dbReference type="Pfam" id="PF00106">
    <property type="entry name" value="adh_short"/>
    <property type="match status" value="1"/>
</dbReference>
<dbReference type="EMBL" id="SWKV01000055">
    <property type="protein sequence ID" value="KAF3035818.1"/>
    <property type="molecule type" value="Genomic_DNA"/>
</dbReference>
<reference evidence="6" key="1">
    <citation type="submission" date="2019-04" db="EMBL/GenBank/DDBJ databases">
        <title>Sequencing of skin fungus with MAO and IRED activity.</title>
        <authorList>
            <person name="Marsaioli A.J."/>
            <person name="Bonatto J.M.C."/>
            <person name="Reis Junior O."/>
        </authorList>
    </citation>
    <scope>NUCLEOTIDE SEQUENCE</scope>
    <source>
        <strain evidence="6">28M1</strain>
    </source>
</reference>
<evidence type="ECO:0008006" key="8">
    <source>
        <dbReference type="Google" id="ProtNLM"/>
    </source>
</evidence>
<sequence length="295" mass="31644">MADHQVIVVTGSNRGVGRGIVQLLAIQQTQRPLTIYATSRSGIDSGIAVLAPNKILYRKLDIANKPSIRSFFDSALEEQGAIDVLINNAAVSHDHHETPDLAAETVWTNYGGARDMSEAFLMQPAIRPGARIVNVTSGYNRLQTYGPELQEAFREANDIDALDKLAAAYLDSVRRGPDAQEHDGWGSGARSYKVSKALINALTVVLAGKHSKVLVNCCCPGWVDTDMGNTARGKPPKTLEEGARVPTRLAIGDLGPNGDEDGGLGKESTEVTGHFFENANIAVPGWGSAKLWLES</sequence>
<evidence type="ECO:0000313" key="7">
    <source>
        <dbReference type="Proteomes" id="UP000758155"/>
    </source>
</evidence>
<comment type="caution">
    <text evidence="6">The sequence shown here is derived from an EMBL/GenBank/DDBJ whole genome shotgun (WGS) entry which is preliminary data.</text>
</comment>
<keyword evidence="2" id="KW-0521">NADP</keyword>
<evidence type="ECO:0000256" key="2">
    <source>
        <dbReference type="ARBA" id="ARBA00022857"/>
    </source>
</evidence>
<dbReference type="PRINTS" id="PR00081">
    <property type="entry name" value="GDHRDH"/>
</dbReference>
<evidence type="ECO:0000256" key="1">
    <source>
        <dbReference type="ARBA" id="ARBA00006484"/>
    </source>
</evidence>
<dbReference type="PANTHER" id="PTHR43963:SF6">
    <property type="entry name" value="CHAIN DEHYDROGENASE FAMILY PROTEIN, PUTATIVE (AFU_ORTHOLOGUE AFUA_3G15350)-RELATED"/>
    <property type="match status" value="1"/>
</dbReference>
<protein>
    <recommendedName>
        <fullName evidence="8">NAD(P)-binding protein</fullName>
    </recommendedName>
</protein>
<evidence type="ECO:0000256" key="4">
    <source>
        <dbReference type="RuleBase" id="RU000363"/>
    </source>
</evidence>
<organism evidence="6 7">
    <name type="scientific">Didymella heteroderae</name>
    <dbReference type="NCBI Taxonomy" id="1769908"/>
    <lineage>
        <taxon>Eukaryota</taxon>
        <taxon>Fungi</taxon>
        <taxon>Dikarya</taxon>
        <taxon>Ascomycota</taxon>
        <taxon>Pezizomycotina</taxon>
        <taxon>Dothideomycetes</taxon>
        <taxon>Pleosporomycetidae</taxon>
        <taxon>Pleosporales</taxon>
        <taxon>Pleosporineae</taxon>
        <taxon>Didymellaceae</taxon>
        <taxon>Didymella</taxon>
    </lineage>
</organism>
<dbReference type="OrthoDB" id="191139at2759"/>
<dbReference type="PRINTS" id="PR00080">
    <property type="entry name" value="SDRFAMILY"/>
</dbReference>
<keyword evidence="3" id="KW-0560">Oxidoreductase</keyword>
<dbReference type="Gene3D" id="3.40.50.720">
    <property type="entry name" value="NAD(P)-binding Rossmann-like Domain"/>
    <property type="match status" value="1"/>
</dbReference>
<evidence type="ECO:0000256" key="3">
    <source>
        <dbReference type="ARBA" id="ARBA00023002"/>
    </source>
</evidence>
<dbReference type="PANTHER" id="PTHR43963">
    <property type="entry name" value="CARBONYL REDUCTASE 1-RELATED"/>
    <property type="match status" value="1"/>
</dbReference>
<gene>
    <name evidence="6" type="ORF">E8E12_005674</name>
</gene>
<dbReference type="Proteomes" id="UP000758155">
    <property type="component" value="Unassembled WGS sequence"/>
</dbReference>
<keyword evidence="7" id="KW-1185">Reference proteome</keyword>
<comment type="similarity">
    <text evidence="1 4">Belongs to the short-chain dehydrogenases/reductases (SDR) family.</text>
</comment>
<dbReference type="InterPro" id="IPR036291">
    <property type="entry name" value="NAD(P)-bd_dom_sf"/>
</dbReference>
<dbReference type="GO" id="GO:0016491">
    <property type="term" value="F:oxidoreductase activity"/>
    <property type="evidence" value="ECO:0007669"/>
    <property type="project" value="UniProtKB-KW"/>
</dbReference>
<evidence type="ECO:0000313" key="6">
    <source>
        <dbReference type="EMBL" id="KAF3035818.1"/>
    </source>
</evidence>
<name>A0A9P4WM48_9PLEO</name>
<feature type="region of interest" description="Disordered" evidence="5">
    <location>
        <begin position="249"/>
        <end position="268"/>
    </location>
</feature>
<dbReference type="SUPFAM" id="SSF51735">
    <property type="entry name" value="NAD(P)-binding Rossmann-fold domains"/>
    <property type="match status" value="1"/>
</dbReference>
<accession>A0A9P4WM48</accession>
<dbReference type="AlphaFoldDB" id="A0A9P4WM48"/>